<protein>
    <recommendedName>
        <fullName evidence="1">DM13 domain-containing protein</fullName>
    </recommendedName>
</protein>
<evidence type="ECO:0000313" key="3">
    <source>
        <dbReference type="Proteomes" id="UP000198393"/>
    </source>
</evidence>
<keyword evidence="3" id="KW-1185">Reference proteome</keyword>
<dbReference type="Proteomes" id="UP000198393">
    <property type="component" value="Unassembled WGS sequence"/>
</dbReference>
<organism evidence="2 3">
    <name type="scientific">Ekhidna lutea</name>
    <dbReference type="NCBI Taxonomy" id="447679"/>
    <lineage>
        <taxon>Bacteria</taxon>
        <taxon>Pseudomonadati</taxon>
        <taxon>Bacteroidota</taxon>
        <taxon>Cytophagia</taxon>
        <taxon>Cytophagales</taxon>
        <taxon>Reichenbachiellaceae</taxon>
        <taxon>Ekhidna</taxon>
    </lineage>
</organism>
<accession>A0A239KEQ3</accession>
<dbReference type="Gene3D" id="2.60.40.1080">
    <property type="match status" value="1"/>
</dbReference>
<reference evidence="2 3" key="1">
    <citation type="submission" date="2017-06" db="EMBL/GenBank/DDBJ databases">
        <authorList>
            <person name="Kim H.J."/>
            <person name="Triplett B.A."/>
        </authorList>
    </citation>
    <scope>NUCLEOTIDE SEQUENCE [LARGE SCALE GENOMIC DNA]</scope>
    <source>
        <strain evidence="2 3">DSM 19307</strain>
    </source>
</reference>
<feature type="domain" description="DM13" evidence="1">
    <location>
        <begin position="123"/>
        <end position="222"/>
    </location>
</feature>
<dbReference type="OrthoDB" id="155521at2"/>
<name>A0A239KEQ3_EKHLU</name>
<proteinExistence type="predicted"/>
<gene>
    <name evidence="2" type="ORF">SAMN05421640_2580</name>
</gene>
<sequence length="222" mass="24563">MKRVASLIFILTGCIGQDVLMDEVSPVIRITNPISTMEVNTTYQFEYMFLDNVGLETQPNSIIWTTSDMSRLTIDQNGLAESLDNGEITITVFANSGELEADTSLTFEITGDPTMMADDERTGKIMTTSSYQLEGDFKLFKSGDDLIVDIASNYVADDNLPGLYVYLTNNPNSPSGGYEIGAVQVFSGAHKYTIPDVGLLDYDYLFYYCKPFKVKVGHGDIE</sequence>
<dbReference type="SUPFAM" id="SSF49373">
    <property type="entry name" value="Invasin/intimin cell-adhesion fragments"/>
    <property type="match status" value="1"/>
</dbReference>
<evidence type="ECO:0000259" key="1">
    <source>
        <dbReference type="PROSITE" id="PS51549"/>
    </source>
</evidence>
<dbReference type="EMBL" id="FZPD01000004">
    <property type="protein sequence ID" value="SNT16099.1"/>
    <property type="molecule type" value="Genomic_DNA"/>
</dbReference>
<dbReference type="InterPro" id="IPR019545">
    <property type="entry name" value="DM13_domain"/>
</dbReference>
<dbReference type="InterPro" id="IPR008964">
    <property type="entry name" value="Invasin/intimin_cell_adhesion"/>
</dbReference>
<evidence type="ECO:0000313" key="2">
    <source>
        <dbReference type="EMBL" id="SNT16099.1"/>
    </source>
</evidence>
<dbReference type="PROSITE" id="PS51549">
    <property type="entry name" value="DM13"/>
    <property type="match status" value="1"/>
</dbReference>
<dbReference type="AlphaFoldDB" id="A0A239KEQ3"/>
<dbReference type="RefSeq" id="WP_089357277.1">
    <property type="nucleotide sequence ID" value="NZ_FZPD01000004.1"/>
</dbReference>